<evidence type="ECO:0008006" key="5">
    <source>
        <dbReference type="Google" id="ProtNLM"/>
    </source>
</evidence>
<dbReference type="OrthoDB" id="2013972at2759"/>
<dbReference type="PANTHER" id="PTHR43591">
    <property type="entry name" value="METHYLTRANSFERASE"/>
    <property type="match status" value="1"/>
</dbReference>
<dbReference type="InterPro" id="IPR029063">
    <property type="entry name" value="SAM-dependent_MTases_sf"/>
</dbReference>
<comment type="similarity">
    <text evidence="1">Belongs to the methyltransferase superfamily. LaeA methyltransferase family.</text>
</comment>
<dbReference type="EMBL" id="JABEXW010000533">
    <property type="protein sequence ID" value="KAF4962544.1"/>
    <property type="molecule type" value="Genomic_DNA"/>
</dbReference>
<evidence type="ECO:0000313" key="4">
    <source>
        <dbReference type="Proteomes" id="UP000622797"/>
    </source>
</evidence>
<dbReference type="CDD" id="cd02440">
    <property type="entry name" value="AdoMet_MTases"/>
    <property type="match status" value="1"/>
</dbReference>
<feature type="compositionally biased region" description="Acidic residues" evidence="2">
    <location>
        <begin position="516"/>
        <end position="528"/>
    </location>
</feature>
<keyword evidence="4" id="KW-1185">Reference proteome</keyword>
<dbReference type="PANTHER" id="PTHR43591:SF31">
    <property type="entry name" value="LAEA-LIKE, PUTATIVE (AFU_ORTHOLOGUE AFUA_8G01930)-RELATED"/>
    <property type="match status" value="1"/>
</dbReference>
<feature type="region of interest" description="Disordered" evidence="2">
    <location>
        <begin position="691"/>
        <end position="711"/>
    </location>
</feature>
<feature type="compositionally biased region" description="Polar residues" evidence="2">
    <location>
        <begin position="492"/>
        <end position="504"/>
    </location>
</feature>
<organism evidence="3 4">
    <name type="scientific">Fusarium sarcochroum</name>
    <dbReference type="NCBI Taxonomy" id="1208366"/>
    <lineage>
        <taxon>Eukaryota</taxon>
        <taxon>Fungi</taxon>
        <taxon>Dikarya</taxon>
        <taxon>Ascomycota</taxon>
        <taxon>Pezizomycotina</taxon>
        <taxon>Sordariomycetes</taxon>
        <taxon>Hypocreomycetidae</taxon>
        <taxon>Hypocreales</taxon>
        <taxon>Nectriaceae</taxon>
        <taxon>Fusarium</taxon>
        <taxon>Fusarium lateritium species complex</taxon>
    </lineage>
</organism>
<proteinExistence type="inferred from homology"/>
<dbReference type="Proteomes" id="UP000622797">
    <property type="component" value="Unassembled WGS sequence"/>
</dbReference>
<evidence type="ECO:0000313" key="3">
    <source>
        <dbReference type="EMBL" id="KAF4962544.1"/>
    </source>
</evidence>
<sequence>MAAETAQATTERPVDSNIATGVLEADHGRRYHAFHEGTYLVPNDDEEQGRMDLVHHIYSLLLEGKLHTAPIGDSPQRVLDLGTGTGIWAIDFADEHSSAEVIGTDLSPIQPDWIPANCVFEVDDFEDPWVYKKPFDYIHARELEGCIADEDKFFQSAFQNLNSGGYLELQAMRGYFMSDDDSIKNAKNAEAWAVAIRESSTKFGKPIDCVTEWKDKLIKAGFEDVHQKILKLPVGSWPKDPVLKEIGKCQLIQSCLAIDSYTPMLVEKVHGWTKPLDTQQLASLHSIQEKRSSATVFPETWQPTDKALFAFAVSEPCFARTQLDSPMSLGTAVTTPAPYGDVGATEANKKLRRFLQRFFNASGQWPADWLPLDYKPRPPAFGQNAAESLVIVVEAVCSPDSGVTMDELRDFLVNKAKEHRSKSKTGKPLPPRMKADCKLALKWVINCASETRRVKMIAENEANAVYDSILKDERGRKAAVGEELGDEVARGGQQSNTSEISLRGTSYEDHISISDSDTEPSSIDDQDIGAETLSPTTEETTSKRKRSIAGPPGVTKRSRHADDPDGDEDIRSAETPSTTQNDTVSLFTIDRDMKALESHIWGDNWAINILVETRDKIQDLANSLDIQSADQALLQATQDLNKVQEEFNQMQNFVATIAAVVQGYGDSCSDTILNQHNDALFKRDEAEKKRDQAKDYLEEQRRAKDSIESSRREKLEHVALSEENIRVLLTRRTLLGIVGSENLHIVAELDDLHKLGSKILDKVRDHPSDLSVPERS</sequence>
<protein>
    <recommendedName>
        <fullName evidence="5">Methyltransferase</fullName>
    </recommendedName>
</protein>
<dbReference type="AlphaFoldDB" id="A0A8H4TRG9"/>
<evidence type="ECO:0000256" key="1">
    <source>
        <dbReference type="ARBA" id="ARBA00038158"/>
    </source>
</evidence>
<reference evidence="3" key="2">
    <citation type="submission" date="2020-05" db="EMBL/GenBank/DDBJ databases">
        <authorList>
            <person name="Kim H.-S."/>
            <person name="Proctor R.H."/>
            <person name="Brown D.W."/>
        </authorList>
    </citation>
    <scope>NUCLEOTIDE SEQUENCE</scope>
    <source>
        <strain evidence="3">NRRL 20472</strain>
    </source>
</reference>
<comment type="caution">
    <text evidence="3">The sequence shown here is derived from an EMBL/GenBank/DDBJ whole genome shotgun (WGS) entry which is preliminary data.</text>
</comment>
<dbReference type="Gene3D" id="3.40.50.150">
    <property type="entry name" value="Vaccinia Virus protein VP39"/>
    <property type="match status" value="1"/>
</dbReference>
<dbReference type="SUPFAM" id="SSF53335">
    <property type="entry name" value="S-adenosyl-L-methionine-dependent methyltransferases"/>
    <property type="match status" value="1"/>
</dbReference>
<gene>
    <name evidence="3" type="ORF">FSARC_9322</name>
</gene>
<name>A0A8H4TRG9_9HYPO</name>
<reference evidence="3" key="1">
    <citation type="journal article" date="2020" name="BMC Genomics">
        <title>Correction to: Identification and distribution of gene clusters required for synthesis of sphingolipid metabolism inhibitors in diverse species of the filamentous fungus Fusarium.</title>
        <authorList>
            <person name="Kim H.S."/>
            <person name="Lohmar J.M."/>
            <person name="Busman M."/>
            <person name="Brown D.W."/>
            <person name="Naumann T.A."/>
            <person name="Divon H.H."/>
            <person name="Lysoe E."/>
            <person name="Uhlig S."/>
            <person name="Proctor R.H."/>
        </authorList>
    </citation>
    <scope>NUCLEOTIDE SEQUENCE</scope>
    <source>
        <strain evidence="3">NRRL 20472</strain>
    </source>
</reference>
<evidence type="ECO:0000256" key="2">
    <source>
        <dbReference type="SAM" id="MobiDB-lite"/>
    </source>
</evidence>
<dbReference type="GO" id="GO:0008168">
    <property type="term" value="F:methyltransferase activity"/>
    <property type="evidence" value="ECO:0007669"/>
    <property type="project" value="TreeGrafter"/>
</dbReference>
<feature type="region of interest" description="Disordered" evidence="2">
    <location>
        <begin position="481"/>
        <end position="582"/>
    </location>
</feature>
<dbReference type="Pfam" id="PF13489">
    <property type="entry name" value="Methyltransf_23"/>
    <property type="match status" value="1"/>
</dbReference>
<accession>A0A8H4TRG9</accession>